<evidence type="ECO:0000313" key="13">
    <source>
        <dbReference type="EMBL" id="RTR15039.1"/>
    </source>
</evidence>
<feature type="transmembrane region" description="Helical" evidence="12">
    <location>
        <begin position="336"/>
        <end position="353"/>
    </location>
</feature>
<comment type="subcellular location">
    <subcellularLocation>
        <location evidence="12">Cell membrane</location>
        <topology evidence="12">Multi-pass membrane protein</topology>
    </subcellularLocation>
    <subcellularLocation>
        <location evidence="2">Membrane</location>
        <topology evidence="2">Multi-pass membrane protein</topology>
    </subcellularLocation>
</comment>
<gene>
    <name evidence="12" type="primary">ctaA</name>
    <name evidence="13" type="ORF">EJ903_23485</name>
</gene>
<keyword evidence="6 12" id="KW-0560">Oxidoreductase</keyword>
<dbReference type="AlphaFoldDB" id="A0A3S0IBR5"/>
<evidence type="ECO:0000256" key="3">
    <source>
        <dbReference type="ARBA" id="ARBA00022692"/>
    </source>
</evidence>
<dbReference type="Pfam" id="PF02628">
    <property type="entry name" value="COX15-CtaA"/>
    <property type="match status" value="1"/>
</dbReference>
<dbReference type="PANTHER" id="PTHR23289">
    <property type="entry name" value="CYTOCHROME C OXIDASE ASSEMBLY PROTEIN COX15"/>
    <property type="match status" value="1"/>
</dbReference>
<evidence type="ECO:0000313" key="14">
    <source>
        <dbReference type="Proteomes" id="UP000277007"/>
    </source>
</evidence>
<dbReference type="UniPathway" id="UPA00269">
    <property type="reaction ID" value="UER00713"/>
</dbReference>
<dbReference type="GO" id="GO:0016653">
    <property type="term" value="F:oxidoreductase activity, acting on NAD(P)H, heme protein as acceptor"/>
    <property type="evidence" value="ECO:0007669"/>
    <property type="project" value="TreeGrafter"/>
</dbReference>
<feature type="transmembrane region" description="Helical" evidence="12">
    <location>
        <begin position="217"/>
        <end position="239"/>
    </location>
</feature>
<dbReference type="EMBL" id="RXMA01000036">
    <property type="protein sequence ID" value="RTR15039.1"/>
    <property type="molecule type" value="Genomic_DNA"/>
</dbReference>
<feature type="transmembrane region" description="Helical" evidence="12">
    <location>
        <begin position="26"/>
        <end position="46"/>
    </location>
</feature>
<sequence>MPPVTAFTADRHSPATAFDRRANRPIALWLLVCAAMVLAMAVIGAITRLTESGLSMVEWKPLIGILPPLSDAEWQRVFDLYKGTPEFRIFNNRMDLAGFQEIFWWEWFHRLWGQMIGFVFLIPFLRFWSQGRIAPDLWPKLAGLFLLGGLQGGIGWFMVKSGLVDQPNVSHYRLALHLGTAILIYALLLRTALGLLDPLPLAGWRPESAGLRRHARWALGLVAVTIVWGAFVAGSRAGYAYNTFPLMEGHLIPPEIANLTPWWHNPFENTAAIQLIHRGLALASGLVILALTVRTLAARLPGRAGQAAHAAGGLVLVQIGLGIATLLTVVWIPVAAAHQAGAILVVSALVWLLHELRPIRRA</sequence>
<name>A0A3S0IBR5_9PROT</name>
<accession>A0A3S0IBR5</accession>
<feature type="transmembrane region" description="Helical" evidence="12">
    <location>
        <begin position="309"/>
        <end position="330"/>
    </location>
</feature>
<evidence type="ECO:0000256" key="4">
    <source>
        <dbReference type="ARBA" id="ARBA00022723"/>
    </source>
</evidence>
<keyword evidence="4 12" id="KW-0479">Metal-binding</keyword>
<evidence type="ECO:0000256" key="1">
    <source>
        <dbReference type="ARBA" id="ARBA00001970"/>
    </source>
</evidence>
<dbReference type="PANTHER" id="PTHR23289:SF2">
    <property type="entry name" value="CYTOCHROME C OXIDASE ASSEMBLY PROTEIN COX15 HOMOLOG"/>
    <property type="match status" value="1"/>
</dbReference>
<dbReference type="Proteomes" id="UP000277007">
    <property type="component" value="Unassembled WGS sequence"/>
</dbReference>
<comment type="subunit">
    <text evidence="12">Interacts with CtaB.</text>
</comment>
<evidence type="ECO:0000256" key="11">
    <source>
        <dbReference type="ARBA" id="ARBA00048044"/>
    </source>
</evidence>
<evidence type="ECO:0000256" key="2">
    <source>
        <dbReference type="ARBA" id="ARBA00004141"/>
    </source>
</evidence>
<evidence type="ECO:0000256" key="5">
    <source>
        <dbReference type="ARBA" id="ARBA00022989"/>
    </source>
</evidence>
<feature type="transmembrane region" description="Helical" evidence="12">
    <location>
        <begin position="111"/>
        <end position="129"/>
    </location>
</feature>
<keyword evidence="3 12" id="KW-0812">Transmembrane</keyword>
<dbReference type="GO" id="GO:0006784">
    <property type="term" value="P:heme A biosynthetic process"/>
    <property type="evidence" value="ECO:0007669"/>
    <property type="project" value="UniProtKB-UniRule"/>
</dbReference>
<keyword evidence="7 12" id="KW-0408">Iron</keyword>
<dbReference type="GO" id="GO:0120547">
    <property type="term" value="F:heme A synthase activity"/>
    <property type="evidence" value="ECO:0007669"/>
    <property type="project" value="UniProtKB-EC"/>
</dbReference>
<feature type="transmembrane region" description="Helical" evidence="12">
    <location>
        <begin position="141"/>
        <end position="159"/>
    </location>
</feature>
<feature type="binding site" description="axial binding residue" evidence="12">
    <location>
        <position position="338"/>
    </location>
    <ligand>
        <name>heme</name>
        <dbReference type="ChEBI" id="CHEBI:30413"/>
    </ligand>
    <ligandPart>
        <name>Fe</name>
        <dbReference type="ChEBI" id="CHEBI:18248"/>
    </ligandPart>
</feature>
<reference evidence="13 14" key="1">
    <citation type="submission" date="2018-12" db="EMBL/GenBank/DDBJ databases">
        <authorList>
            <person name="Yang Y."/>
        </authorList>
    </citation>
    <scope>NUCLEOTIDE SEQUENCE [LARGE SCALE GENOMIC DNA]</scope>
    <source>
        <strain evidence="13 14">L-25-5w-1</strain>
    </source>
</reference>
<dbReference type="HAMAP" id="MF_01665">
    <property type="entry name" value="HemeA_synth_type2"/>
    <property type="match status" value="1"/>
</dbReference>
<feature type="transmembrane region" description="Helical" evidence="12">
    <location>
        <begin position="275"/>
        <end position="297"/>
    </location>
</feature>
<evidence type="ECO:0000256" key="8">
    <source>
        <dbReference type="ARBA" id="ARBA00023133"/>
    </source>
</evidence>
<keyword evidence="14" id="KW-1185">Reference proteome</keyword>
<comment type="function">
    <text evidence="12">Catalyzes the conversion of heme O to heme A by two successive hydroxylations of the methyl group at C8. The first hydroxylation forms heme I, the second hydroxylation results in an unstable dihydroxymethyl group, which spontaneously dehydrates, resulting in the formyl group of heme A.</text>
</comment>
<evidence type="ECO:0000256" key="6">
    <source>
        <dbReference type="ARBA" id="ARBA00023002"/>
    </source>
</evidence>
<keyword evidence="9 12" id="KW-0472">Membrane</keyword>
<evidence type="ECO:0000256" key="9">
    <source>
        <dbReference type="ARBA" id="ARBA00023136"/>
    </source>
</evidence>
<evidence type="ECO:0000256" key="7">
    <source>
        <dbReference type="ARBA" id="ARBA00023004"/>
    </source>
</evidence>
<comment type="similarity">
    <text evidence="12">Belongs to the COX15/CtaA family. Type 2 subfamily.</text>
</comment>
<dbReference type="GO" id="GO:0046872">
    <property type="term" value="F:metal ion binding"/>
    <property type="evidence" value="ECO:0007669"/>
    <property type="project" value="UniProtKB-KW"/>
</dbReference>
<dbReference type="OrthoDB" id="9793156at2"/>
<protein>
    <recommendedName>
        <fullName evidence="12">Heme A synthase</fullName>
        <shortName evidence="12">HAS</shortName>
        <ecNumber evidence="12">1.17.99.9</ecNumber>
    </recommendedName>
    <alternativeName>
        <fullName evidence="12">Cytochrome aa3-controlling protein</fullName>
    </alternativeName>
</protein>
<organism evidence="13 14">
    <name type="scientific">Azospirillum griseum</name>
    <dbReference type="NCBI Taxonomy" id="2496639"/>
    <lineage>
        <taxon>Bacteria</taxon>
        <taxon>Pseudomonadati</taxon>
        <taxon>Pseudomonadota</taxon>
        <taxon>Alphaproteobacteria</taxon>
        <taxon>Rhodospirillales</taxon>
        <taxon>Azospirillaceae</taxon>
        <taxon>Azospirillum</taxon>
    </lineage>
</organism>
<comment type="cofactor">
    <cofactor evidence="1 12">
        <name>heme b</name>
        <dbReference type="ChEBI" id="CHEBI:60344"/>
    </cofactor>
</comment>
<dbReference type="InterPro" id="IPR023754">
    <property type="entry name" value="HemeA_Synthase_type2"/>
</dbReference>
<comment type="pathway">
    <text evidence="10 12">Porphyrin-containing compound metabolism; heme A biosynthesis; heme A from heme O: step 1/1.</text>
</comment>
<dbReference type="InterPro" id="IPR003780">
    <property type="entry name" value="COX15/CtaA_fam"/>
</dbReference>
<keyword evidence="5 12" id="KW-1133">Transmembrane helix</keyword>
<evidence type="ECO:0000256" key="12">
    <source>
        <dbReference type="HAMAP-Rule" id="MF_01665"/>
    </source>
</evidence>
<keyword evidence="8 12" id="KW-0350">Heme biosynthesis</keyword>
<dbReference type="GO" id="GO:0005886">
    <property type="term" value="C:plasma membrane"/>
    <property type="evidence" value="ECO:0007669"/>
    <property type="project" value="UniProtKB-SubCell"/>
</dbReference>
<proteinExistence type="inferred from homology"/>
<feature type="transmembrane region" description="Helical" evidence="12">
    <location>
        <begin position="174"/>
        <end position="196"/>
    </location>
</feature>
<feature type="binding site" description="axial binding residue" evidence="12">
    <location>
        <position position="277"/>
    </location>
    <ligand>
        <name>heme</name>
        <dbReference type="ChEBI" id="CHEBI:30413"/>
    </ligand>
    <ligandPart>
        <name>Fe</name>
        <dbReference type="ChEBI" id="CHEBI:18248"/>
    </ligandPart>
</feature>
<comment type="catalytic activity">
    <reaction evidence="11">
        <text>Fe(II)-heme o + 2 A + H2O = Fe(II)-heme a + 2 AH2</text>
        <dbReference type="Rhea" id="RHEA:63388"/>
        <dbReference type="ChEBI" id="CHEBI:13193"/>
        <dbReference type="ChEBI" id="CHEBI:15377"/>
        <dbReference type="ChEBI" id="CHEBI:17499"/>
        <dbReference type="ChEBI" id="CHEBI:60530"/>
        <dbReference type="ChEBI" id="CHEBI:61715"/>
        <dbReference type="EC" id="1.17.99.9"/>
    </reaction>
    <physiologicalReaction direction="left-to-right" evidence="11">
        <dbReference type="Rhea" id="RHEA:63389"/>
    </physiologicalReaction>
</comment>
<comment type="caution">
    <text evidence="13">The sequence shown here is derived from an EMBL/GenBank/DDBJ whole genome shotgun (WGS) entry which is preliminary data.</text>
</comment>
<dbReference type="EC" id="1.17.99.9" evidence="12"/>
<keyword evidence="12" id="KW-1003">Cell membrane</keyword>
<evidence type="ECO:0000256" key="10">
    <source>
        <dbReference type="ARBA" id="ARBA00044501"/>
    </source>
</evidence>